<evidence type="ECO:0000313" key="5">
    <source>
        <dbReference type="Proteomes" id="UP000800235"/>
    </source>
</evidence>
<feature type="compositionally biased region" description="Low complexity" evidence="1">
    <location>
        <begin position="186"/>
        <end position="201"/>
    </location>
</feature>
<gene>
    <name evidence="4" type="ORF">EJ08DRAFT_665586</name>
</gene>
<keyword evidence="2" id="KW-0472">Membrane</keyword>
<protein>
    <submittedName>
        <fullName evidence="4">Uncharacterized protein</fullName>
    </submittedName>
</protein>
<keyword evidence="3" id="KW-0732">Signal</keyword>
<keyword evidence="5" id="KW-1185">Reference proteome</keyword>
<feature type="region of interest" description="Disordered" evidence="1">
    <location>
        <begin position="119"/>
        <end position="139"/>
    </location>
</feature>
<dbReference type="CDD" id="cd12087">
    <property type="entry name" value="TM_EGFR-like"/>
    <property type="match status" value="1"/>
</dbReference>
<organism evidence="4 5">
    <name type="scientific">Tothia fuscella</name>
    <dbReference type="NCBI Taxonomy" id="1048955"/>
    <lineage>
        <taxon>Eukaryota</taxon>
        <taxon>Fungi</taxon>
        <taxon>Dikarya</taxon>
        <taxon>Ascomycota</taxon>
        <taxon>Pezizomycotina</taxon>
        <taxon>Dothideomycetes</taxon>
        <taxon>Pleosporomycetidae</taxon>
        <taxon>Venturiales</taxon>
        <taxon>Cylindrosympodiaceae</taxon>
        <taxon>Tothia</taxon>
    </lineage>
</organism>
<dbReference type="OrthoDB" id="5311469at2759"/>
<accession>A0A9P4TTI2</accession>
<keyword evidence="2" id="KW-1133">Transmembrane helix</keyword>
<feature type="region of interest" description="Disordered" evidence="1">
    <location>
        <begin position="255"/>
        <end position="281"/>
    </location>
</feature>
<evidence type="ECO:0000256" key="2">
    <source>
        <dbReference type="SAM" id="Phobius"/>
    </source>
</evidence>
<evidence type="ECO:0000256" key="3">
    <source>
        <dbReference type="SAM" id="SignalP"/>
    </source>
</evidence>
<dbReference type="EMBL" id="MU007109">
    <property type="protein sequence ID" value="KAF2420525.1"/>
    <property type="molecule type" value="Genomic_DNA"/>
</dbReference>
<reference evidence="4" key="1">
    <citation type="journal article" date="2020" name="Stud. Mycol.">
        <title>101 Dothideomycetes genomes: a test case for predicting lifestyles and emergence of pathogens.</title>
        <authorList>
            <person name="Haridas S."/>
            <person name="Albert R."/>
            <person name="Binder M."/>
            <person name="Bloem J."/>
            <person name="Labutti K."/>
            <person name="Salamov A."/>
            <person name="Andreopoulos B."/>
            <person name="Baker S."/>
            <person name="Barry K."/>
            <person name="Bills G."/>
            <person name="Bluhm B."/>
            <person name="Cannon C."/>
            <person name="Castanera R."/>
            <person name="Culley D."/>
            <person name="Daum C."/>
            <person name="Ezra D."/>
            <person name="Gonzalez J."/>
            <person name="Henrissat B."/>
            <person name="Kuo A."/>
            <person name="Liang C."/>
            <person name="Lipzen A."/>
            <person name="Lutzoni F."/>
            <person name="Magnuson J."/>
            <person name="Mondo S."/>
            <person name="Nolan M."/>
            <person name="Ohm R."/>
            <person name="Pangilinan J."/>
            <person name="Park H.-J."/>
            <person name="Ramirez L."/>
            <person name="Alfaro M."/>
            <person name="Sun H."/>
            <person name="Tritt A."/>
            <person name="Yoshinaga Y."/>
            <person name="Zwiers L.-H."/>
            <person name="Turgeon B."/>
            <person name="Goodwin S."/>
            <person name="Spatafora J."/>
            <person name="Crous P."/>
            <person name="Grigoriev I."/>
        </authorList>
    </citation>
    <scope>NUCLEOTIDE SEQUENCE</scope>
    <source>
        <strain evidence="4">CBS 130266</strain>
    </source>
</reference>
<feature type="compositionally biased region" description="Polar residues" evidence="1">
    <location>
        <begin position="264"/>
        <end position="277"/>
    </location>
</feature>
<evidence type="ECO:0000313" key="4">
    <source>
        <dbReference type="EMBL" id="KAF2420525.1"/>
    </source>
</evidence>
<comment type="caution">
    <text evidence="4">The sequence shown here is derived from an EMBL/GenBank/DDBJ whole genome shotgun (WGS) entry which is preliminary data.</text>
</comment>
<dbReference type="Proteomes" id="UP000800235">
    <property type="component" value="Unassembled WGS sequence"/>
</dbReference>
<feature type="region of interest" description="Disordered" evidence="1">
    <location>
        <begin position="181"/>
        <end position="202"/>
    </location>
</feature>
<dbReference type="AlphaFoldDB" id="A0A9P4TTI2"/>
<sequence length="351" mass="35990">MAISRGRLMPSLLFLLSAVVSHVAADALDFSLYPTKAQSCLYAAADSSKCDTSTVSKFNACVCGNGGGFLQLAASCLGSSDSSDVTGVYNTMNTNCKDSNTPIAFTAAKWASVADAGTSKTTSSKKTTSTTSTARPTTSVKTVTAPTGTTKLITVTAQPSAGQTSGATSLVTLTPGQTTVVNVEPTGTDSAAAQSTTGSASLEEKSSIGTGVIAGAAVGGAVILILAGLALFFFLRYRKQKKNAQYEPAPFIGGGGGSTEYKPQRQSYSNLPPSHSTGAEKYAAAPPYAHGEAQHYDEQGYSAYKPYGGGYAQVPNNGSNVNLAHMPPPQNGAVELQGLPSVPNYRHELPS</sequence>
<evidence type="ECO:0000256" key="1">
    <source>
        <dbReference type="SAM" id="MobiDB-lite"/>
    </source>
</evidence>
<keyword evidence="2" id="KW-0812">Transmembrane</keyword>
<feature type="transmembrane region" description="Helical" evidence="2">
    <location>
        <begin position="212"/>
        <end position="235"/>
    </location>
</feature>
<name>A0A9P4TTI2_9PEZI</name>
<proteinExistence type="predicted"/>
<feature type="region of interest" description="Disordered" evidence="1">
    <location>
        <begin position="316"/>
        <end position="351"/>
    </location>
</feature>
<feature type="chain" id="PRO_5040410213" evidence="3">
    <location>
        <begin position="26"/>
        <end position="351"/>
    </location>
</feature>
<feature type="signal peptide" evidence="3">
    <location>
        <begin position="1"/>
        <end position="25"/>
    </location>
</feature>